<protein>
    <submittedName>
        <fullName evidence="1">Uncharacterized protein</fullName>
    </submittedName>
</protein>
<keyword evidence="2" id="KW-1185">Reference proteome</keyword>
<evidence type="ECO:0000313" key="2">
    <source>
        <dbReference type="Proteomes" id="UP000265515"/>
    </source>
</evidence>
<proteinExistence type="predicted"/>
<dbReference type="Gramene" id="GBG78512">
    <property type="protein sequence ID" value="GBG78512"/>
    <property type="gene ID" value="CBR_g27739"/>
</dbReference>
<comment type="caution">
    <text evidence="1">The sequence shown here is derived from an EMBL/GenBank/DDBJ whole genome shotgun (WGS) entry which is preliminary data.</text>
</comment>
<evidence type="ECO:0000313" key="1">
    <source>
        <dbReference type="EMBL" id="GBG78512.1"/>
    </source>
</evidence>
<dbReference type="AlphaFoldDB" id="A0A388L8F1"/>
<dbReference type="EMBL" id="BFEA01000297">
    <property type="protein sequence ID" value="GBG78512.1"/>
    <property type="molecule type" value="Genomic_DNA"/>
</dbReference>
<dbReference type="OrthoDB" id="5987015at2759"/>
<organism evidence="1 2">
    <name type="scientific">Chara braunii</name>
    <name type="common">Braun's stonewort</name>
    <dbReference type="NCBI Taxonomy" id="69332"/>
    <lineage>
        <taxon>Eukaryota</taxon>
        <taxon>Viridiplantae</taxon>
        <taxon>Streptophyta</taxon>
        <taxon>Charophyceae</taxon>
        <taxon>Charales</taxon>
        <taxon>Characeae</taxon>
        <taxon>Chara</taxon>
    </lineage>
</organism>
<name>A0A388L8F1_CHABU</name>
<reference evidence="1 2" key="1">
    <citation type="journal article" date="2018" name="Cell">
        <title>The Chara Genome: Secondary Complexity and Implications for Plant Terrestrialization.</title>
        <authorList>
            <person name="Nishiyama T."/>
            <person name="Sakayama H."/>
            <person name="Vries J.D."/>
            <person name="Buschmann H."/>
            <person name="Saint-Marcoux D."/>
            <person name="Ullrich K.K."/>
            <person name="Haas F.B."/>
            <person name="Vanderstraeten L."/>
            <person name="Becker D."/>
            <person name="Lang D."/>
            <person name="Vosolsobe S."/>
            <person name="Rombauts S."/>
            <person name="Wilhelmsson P.K.I."/>
            <person name="Janitza P."/>
            <person name="Kern R."/>
            <person name="Heyl A."/>
            <person name="Rumpler F."/>
            <person name="Villalobos L.I.A.C."/>
            <person name="Clay J.M."/>
            <person name="Skokan R."/>
            <person name="Toyoda A."/>
            <person name="Suzuki Y."/>
            <person name="Kagoshima H."/>
            <person name="Schijlen E."/>
            <person name="Tajeshwar N."/>
            <person name="Catarino B."/>
            <person name="Hetherington A.J."/>
            <person name="Saltykova A."/>
            <person name="Bonnot C."/>
            <person name="Breuninger H."/>
            <person name="Symeonidi A."/>
            <person name="Radhakrishnan G.V."/>
            <person name="Van Nieuwerburgh F."/>
            <person name="Deforce D."/>
            <person name="Chang C."/>
            <person name="Karol K.G."/>
            <person name="Hedrich R."/>
            <person name="Ulvskov P."/>
            <person name="Glockner G."/>
            <person name="Delwiche C.F."/>
            <person name="Petrasek J."/>
            <person name="Van de Peer Y."/>
            <person name="Friml J."/>
            <person name="Beilby M."/>
            <person name="Dolan L."/>
            <person name="Kohara Y."/>
            <person name="Sugano S."/>
            <person name="Fujiyama A."/>
            <person name="Delaux P.-M."/>
            <person name="Quint M."/>
            <person name="TheiBen G."/>
            <person name="Hagemann M."/>
            <person name="Harholt J."/>
            <person name="Dunand C."/>
            <person name="Zachgo S."/>
            <person name="Langdale J."/>
            <person name="Maumus F."/>
            <person name="Straeten D.V.D."/>
            <person name="Gould S.B."/>
            <person name="Rensing S.A."/>
        </authorList>
    </citation>
    <scope>NUCLEOTIDE SEQUENCE [LARGE SCALE GENOMIC DNA]</scope>
    <source>
        <strain evidence="1 2">S276</strain>
    </source>
</reference>
<dbReference type="Proteomes" id="UP000265515">
    <property type="component" value="Unassembled WGS sequence"/>
</dbReference>
<sequence length="256" mass="28648">MHSIGVPYFNGGGRTLQSGWNIVEHDCLPDLIAVVFDRGGRGTRSWVAVDVVFCWKGVMEGCDGDGRAVLSTTEKTVVAAAAVAVVRRFQVERAGGRMKATLSRRQQRLLLQRVLDAPDCITTSEPVAQLCAVIGCGVLPRATPRWWIRRRAGGTWEDLRVCDDAIDNYVQEKLRMSRRVFMDITEAGASHLQRKVTFYREPLQPEQIVAYALYRWATRESYDNNTSSFDIGRAFGIRAVSDVTTAMLRVYADKIS</sequence>
<gene>
    <name evidence="1" type="ORF">CBR_g27739</name>
</gene>
<accession>A0A388L8F1</accession>